<dbReference type="SUPFAM" id="SSF52047">
    <property type="entry name" value="RNI-like"/>
    <property type="match status" value="1"/>
</dbReference>
<evidence type="ECO:0000313" key="2">
    <source>
        <dbReference type="Proteomes" id="UP001437256"/>
    </source>
</evidence>
<keyword evidence="2" id="KW-1185">Reference proteome</keyword>
<dbReference type="InterPro" id="IPR032675">
    <property type="entry name" value="LRR_dom_sf"/>
</dbReference>
<evidence type="ECO:0008006" key="3">
    <source>
        <dbReference type="Google" id="ProtNLM"/>
    </source>
</evidence>
<name>A0ABR2ZH65_9AGAR</name>
<accession>A0ABR2ZH65</accession>
<dbReference type="EMBL" id="JBBXMP010000182">
    <property type="protein sequence ID" value="KAL0060286.1"/>
    <property type="molecule type" value="Genomic_DNA"/>
</dbReference>
<dbReference type="Proteomes" id="UP001437256">
    <property type="component" value="Unassembled WGS sequence"/>
</dbReference>
<evidence type="ECO:0000313" key="1">
    <source>
        <dbReference type="EMBL" id="KAL0060286.1"/>
    </source>
</evidence>
<sequence length="580" mass="66050">MSPSSQMLANRRQPKQLPNELLERIFSMCGRNTHRKIILANYHFFGVGICVLYKKIAWRTFLELFEEHPKFSEGPRVLLYANAIRGLIIGGTPDSLEGATEWKWDDFLAAISSFWHLQTISIDHVWLPVYLLPAIFAHFPKLERLRYRSPLIESYNFTPCRLPSDFAINPLSTNLTFLDVRNYAVQDRFGYMDEGVITLAAMSALPSLRILHTDVVSWDTLLRGRVRTGWSLPPSLRELVLHSKCWRLDGEKAGSLLKALESCTESLEILRVLTSNSIDLAHEQQSLYLPRLKEYVGLPGLIPAIGFPPDMETIWDHRWSRLNGAALHLLERLTCLASIRFLTIGSWDVTQYPLQSLLSRLPSLEELSLTVKFPITKQALLEMGPALALSPRISAFSVICRPRQSLANKAALKILVAFVCRNVVVTGFHSIDRLDGGLDKPAEPATLMLFHLAGKSWLIACCPLFPEPPIIIPLSLVEYGRLDKDNRAFVHQQHLFIADENGLIQDVRRLLRFSFDHNGYQDFAFHCEMLSRWNGEPLPVKSVVGDDERTDKAHDIFVGTHWWAALRIFEDMTRIHLSVQ</sequence>
<protein>
    <recommendedName>
        <fullName evidence="3">F-box domain-containing protein</fullName>
    </recommendedName>
</protein>
<proteinExistence type="predicted"/>
<gene>
    <name evidence="1" type="ORF">AAF712_012909</name>
</gene>
<dbReference type="Gene3D" id="3.80.10.10">
    <property type="entry name" value="Ribonuclease Inhibitor"/>
    <property type="match status" value="1"/>
</dbReference>
<organism evidence="1 2">
    <name type="scientific">Marasmius tenuissimus</name>
    <dbReference type="NCBI Taxonomy" id="585030"/>
    <lineage>
        <taxon>Eukaryota</taxon>
        <taxon>Fungi</taxon>
        <taxon>Dikarya</taxon>
        <taxon>Basidiomycota</taxon>
        <taxon>Agaricomycotina</taxon>
        <taxon>Agaricomycetes</taxon>
        <taxon>Agaricomycetidae</taxon>
        <taxon>Agaricales</taxon>
        <taxon>Marasmiineae</taxon>
        <taxon>Marasmiaceae</taxon>
        <taxon>Marasmius</taxon>
    </lineage>
</organism>
<reference evidence="1 2" key="1">
    <citation type="submission" date="2024-05" db="EMBL/GenBank/DDBJ databases">
        <title>A draft genome resource for the thread blight pathogen Marasmius tenuissimus strain MS-2.</title>
        <authorList>
            <person name="Yulfo-Soto G.E."/>
            <person name="Baruah I.K."/>
            <person name="Amoako-Attah I."/>
            <person name="Bukari Y."/>
            <person name="Meinhardt L.W."/>
            <person name="Bailey B.A."/>
            <person name="Cohen S.P."/>
        </authorList>
    </citation>
    <scope>NUCLEOTIDE SEQUENCE [LARGE SCALE GENOMIC DNA]</scope>
    <source>
        <strain evidence="1 2">MS-2</strain>
    </source>
</reference>
<comment type="caution">
    <text evidence="1">The sequence shown here is derived from an EMBL/GenBank/DDBJ whole genome shotgun (WGS) entry which is preliminary data.</text>
</comment>